<accession>A0A4Y9XWT6</accession>
<name>A0A4Y9XWT6_9AGAM</name>
<sequence length="249" mass="26730">MPIPCMPIPIPICCILPIPIIPSAIPPSHIPPAPAPSIYCPPCPWSPPIHPMFCTGTCICSNAPKFPPCMPIMFPIPLNPAILPILPMLPMLVHGVHTVHVAHAPHAVHVVHPDPDPDTNVPAPIHHAHPVHPANAHPHAHHRLLRHHLILCALKSATTNIAATASFHPHPARPIFMTIGPPCIAEDPDPMPAFAFALAFADPPRTGDFGRSASISVYEGRVRWADARWTDADADAETKGSVAARRQGD</sequence>
<evidence type="ECO:0000313" key="1">
    <source>
        <dbReference type="EMBL" id="TFY54606.1"/>
    </source>
</evidence>
<dbReference type="EMBL" id="SEOQ01001008">
    <property type="protein sequence ID" value="TFY54606.1"/>
    <property type="molecule type" value="Genomic_DNA"/>
</dbReference>
<dbReference type="AlphaFoldDB" id="A0A4Y9XWT6"/>
<gene>
    <name evidence="1" type="ORF">EVG20_g9637</name>
</gene>
<proteinExistence type="predicted"/>
<keyword evidence="2" id="KW-1185">Reference proteome</keyword>
<organism evidence="1 2">
    <name type="scientific">Dentipellis fragilis</name>
    <dbReference type="NCBI Taxonomy" id="205917"/>
    <lineage>
        <taxon>Eukaryota</taxon>
        <taxon>Fungi</taxon>
        <taxon>Dikarya</taxon>
        <taxon>Basidiomycota</taxon>
        <taxon>Agaricomycotina</taxon>
        <taxon>Agaricomycetes</taxon>
        <taxon>Russulales</taxon>
        <taxon>Hericiaceae</taxon>
        <taxon>Dentipellis</taxon>
    </lineage>
</organism>
<comment type="caution">
    <text evidence="1">The sequence shown here is derived from an EMBL/GenBank/DDBJ whole genome shotgun (WGS) entry which is preliminary data.</text>
</comment>
<reference evidence="1 2" key="1">
    <citation type="submission" date="2019-02" db="EMBL/GenBank/DDBJ databases">
        <title>Genome sequencing of the rare red list fungi Dentipellis fragilis.</title>
        <authorList>
            <person name="Buettner E."/>
            <person name="Kellner H."/>
        </authorList>
    </citation>
    <scope>NUCLEOTIDE SEQUENCE [LARGE SCALE GENOMIC DNA]</scope>
    <source>
        <strain evidence="1 2">DSM 105465</strain>
    </source>
</reference>
<protein>
    <submittedName>
        <fullName evidence="1">Uncharacterized protein</fullName>
    </submittedName>
</protein>
<dbReference type="Proteomes" id="UP000298327">
    <property type="component" value="Unassembled WGS sequence"/>
</dbReference>
<evidence type="ECO:0000313" key="2">
    <source>
        <dbReference type="Proteomes" id="UP000298327"/>
    </source>
</evidence>
<feature type="non-terminal residue" evidence="1">
    <location>
        <position position="249"/>
    </location>
</feature>